<reference evidence="8 9" key="1">
    <citation type="submission" date="2017-09" db="EMBL/GenBank/DDBJ databases">
        <authorList>
            <person name="Ehlers B."/>
            <person name="Leendertz F.H."/>
        </authorList>
    </citation>
    <scope>NUCLEOTIDE SEQUENCE [LARGE SCALE GENOMIC DNA]</scope>
    <source>
        <strain evidence="8 9">USBA 140</strain>
    </source>
</reference>
<protein>
    <submittedName>
        <fullName evidence="8">Sigma54 specific transcriptional regulator, Fis family</fullName>
    </submittedName>
</protein>
<evidence type="ECO:0000256" key="3">
    <source>
        <dbReference type="ARBA" id="ARBA00023012"/>
    </source>
</evidence>
<evidence type="ECO:0000256" key="5">
    <source>
        <dbReference type="ARBA" id="ARBA00023159"/>
    </source>
</evidence>
<keyword evidence="2" id="KW-0067">ATP-binding</keyword>
<keyword evidence="6" id="KW-0804">Transcription</keyword>
<organism evidence="8 9">
    <name type="scientific">Caenispirillum bisanense</name>
    <dbReference type="NCBI Taxonomy" id="414052"/>
    <lineage>
        <taxon>Bacteria</taxon>
        <taxon>Pseudomonadati</taxon>
        <taxon>Pseudomonadota</taxon>
        <taxon>Alphaproteobacteria</taxon>
        <taxon>Rhodospirillales</taxon>
        <taxon>Novispirillaceae</taxon>
        <taxon>Caenispirillum</taxon>
    </lineage>
</organism>
<dbReference type="SMART" id="SM00382">
    <property type="entry name" value="AAA"/>
    <property type="match status" value="1"/>
</dbReference>
<dbReference type="EMBL" id="OCNJ01000009">
    <property type="protein sequence ID" value="SOD99491.1"/>
    <property type="molecule type" value="Genomic_DNA"/>
</dbReference>
<dbReference type="GO" id="GO:0043565">
    <property type="term" value="F:sequence-specific DNA binding"/>
    <property type="evidence" value="ECO:0007669"/>
    <property type="project" value="InterPro"/>
</dbReference>
<evidence type="ECO:0000259" key="7">
    <source>
        <dbReference type="PROSITE" id="PS50045"/>
    </source>
</evidence>
<sequence length="479" mass="50609">MRGSAVRNGSRTAALQRITQAVDRKPEVLYIARDLPAGLAPLAEGFVVRHAKPPRLDGPGGPATPCVAIVDVGNDAARITEALAVCDRSFPLVRRIVVADAARMDAAGAEDIGGHGVDYLAAAPADPWELAAVVRGFWRVGVLERVRRAAEQAAAGEPCMIGTHSAMKTVFSNIRQFAQTDAPVLVTGESGTGKELAARAIHERSAVASGPFVAINCAGIPADLVASELFGYEKGAFTGALGRKIGRIESAAGGTLFLDEIGDFPLALQAHLLRFLQEGTIERLGGVGNIRVRARIITGTHVDLEAAVAAGRFRQDLFFRINVLRLHLPPLRERGDDVALIARYFIDRLKAEHGRPSARLATDAVAALAAHPWPGNVRELISAVRRGLTLCRNGRITAADLGLAGGLPPDDRVATLEAARAEAEKHAIGIAMRHAGNRPAVAAELLGVSRGTLYSLFRKHCITASRSGGAAAQHEPECP</sequence>
<dbReference type="InterPro" id="IPR025943">
    <property type="entry name" value="Sigma_54_int_dom_ATP-bd_2"/>
</dbReference>
<dbReference type="CDD" id="cd00009">
    <property type="entry name" value="AAA"/>
    <property type="match status" value="1"/>
</dbReference>
<dbReference type="Gene3D" id="1.10.8.60">
    <property type="match status" value="1"/>
</dbReference>
<keyword evidence="4" id="KW-0805">Transcription regulation</keyword>
<dbReference type="Proteomes" id="UP000219621">
    <property type="component" value="Unassembled WGS sequence"/>
</dbReference>
<keyword evidence="5" id="KW-0010">Activator</keyword>
<proteinExistence type="predicted"/>
<dbReference type="InterPro" id="IPR003593">
    <property type="entry name" value="AAA+_ATPase"/>
</dbReference>
<dbReference type="InterPro" id="IPR058031">
    <property type="entry name" value="AAA_lid_NorR"/>
</dbReference>
<evidence type="ECO:0000313" key="8">
    <source>
        <dbReference type="EMBL" id="SOD99491.1"/>
    </source>
</evidence>
<dbReference type="SUPFAM" id="SSF46689">
    <property type="entry name" value="Homeodomain-like"/>
    <property type="match status" value="1"/>
</dbReference>
<dbReference type="InterPro" id="IPR009057">
    <property type="entry name" value="Homeodomain-like_sf"/>
</dbReference>
<dbReference type="AlphaFoldDB" id="A0A286GVG5"/>
<dbReference type="GO" id="GO:0005524">
    <property type="term" value="F:ATP binding"/>
    <property type="evidence" value="ECO:0007669"/>
    <property type="project" value="UniProtKB-KW"/>
</dbReference>
<dbReference type="Pfam" id="PF02954">
    <property type="entry name" value="HTH_8"/>
    <property type="match status" value="1"/>
</dbReference>
<dbReference type="PANTHER" id="PTHR32071">
    <property type="entry name" value="TRANSCRIPTIONAL REGULATORY PROTEIN"/>
    <property type="match status" value="1"/>
</dbReference>
<dbReference type="Gene3D" id="1.10.10.60">
    <property type="entry name" value="Homeodomain-like"/>
    <property type="match status" value="1"/>
</dbReference>
<dbReference type="SUPFAM" id="SSF52540">
    <property type="entry name" value="P-loop containing nucleoside triphosphate hydrolases"/>
    <property type="match status" value="1"/>
</dbReference>
<evidence type="ECO:0000313" key="9">
    <source>
        <dbReference type="Proteomes" id="UP000219621"/>
    </source>
</evidence>
<dbReference type="Pfam" id="PF00158">
    <property type="entry name" value="Sigma54_activat"/>
    <property type="match status" value="1"/>
</dbReference>
<name>A0A286GVG5_9PROT</name>
<keyword evidence="9" id="KW-1185">Reference proteome</keyword>
<dbReference type="Gene3D" id="3.40.50.300">
    <property type="entry name" value="P-loop containing nucleotide triphosphate hydrolases"/>
    <property type="match status" value="1"/>
</dbReference>
<evidence type="ECO:0000256" key="4">
    <source>
        <dbReference type="ARBA" id="ARBA00023015"/>
    </source>
</evidence>
<dbReference type="InterPro" id="IPR002197">
    <property type="entry name" value="HTH_Fis"/>
</dbReference>
<dbReference type="InterPro" id="IPR027417">
    <property type="entry name" value="P-loop_NTPase"/>
</dbReference>
<dbReference type="PANTHER" id="PTHR32071:SF120">
    <property type="entry name" value="TRANSCRIPTIONAL REGULATOR-RELATED"/>
    <property type="match status" value="1"/>
</dbReference>
<dbReference type="GO" id="GO:0000160">
    <property type="term" value="P:phosphorelay signal transduction system"/>
    <property type="evidence" value="ECO:0007669"/>
    <property type="project" value="UniProtKB-KW"/>
</dbReference>
<dbReference type="InterPro" id="IPR002078">
    <property type="entry name" value="Sigma_54_int"/>
</dbReference>
<gene>
    <name evidence="8" type="ORF">SAMN05421508_10931</name>
</gene>
<accession>A0A286GVG5</accession>
<dbReference type="Pfam" id="PF25601">
    <property type="entry name" value="AAA_lid_14"/>
    <property type="match status" value="1"/>
</dbReference>
<feature type="domain" description="Sigma-54 factor interaction" evidence="7">
    <location>
        <begin position="160"/>
        <end position="389"/>
    </location>
</feature>
<dbReference type="PROSITE" id="PS00676">
    <property type="entry name" value="SIGMA54_INTERACT_2"/>
    <property type="match status" value="1"/>
</dbReference>
<keyword evidence="1" id="KW-0547">Nucleotide-binding</keyword>
<dbReference type="FunFam" id="3.40.50.300:FF:000006">
    <property type="entry name" value="DNA-binding transcriptional regulator NtrC"/>
    <property type="match status" value="1"/>
</dbReference>
<dbReference type="PROSITE" id="PS50045">
    <property type="entry name" value="SIGMA54_INTERACT_4"/>
    <property type="match status" value="1"/>
</dbReference>
<keyword evidence="3" id="KW-0902">Two-component regulatory system</keyword>
<evidence type="ECO:0000256" key="6">
    <source>
        <dbReference type="ARBA" id="ARBA00023163"/>
    </source>
</evidence>
<evidence type="ECO:0000256" key="2">
    <source>
        <dbReference type="ARBA" id="ARBA00022840"/>
    </source>
</evidence>
<evidence type="ECO:0000256" key="1">
    <source>
        <dbReference type="ARBA" id="ARBA00022741"/>
    </source>
</evidence>
<dbReference type="GO" id="GO:0006355">
    <property type="term" value="P:regulation of DNA-templated transcription"/>
    <property type="evidence" value="ECO:0007669"/>
    <property type="project" value="InterPro"/>
</dbReference>